<dbReference type="InterPro" id="IPR049886">
    <property type="entry name" value="CFI_box_CTERM_dom"/>
</dbReference>
<dbReference type="GO" id="GO:0005085">
    <property type="term" value="F:guanyl-nucleotide exchange factor activity"/>
    <property type="evidence" value="ECO:0007669"/>
    <property type="project" value="TreeGrafter"/>
</dbReference>
<dbReference type="InterPro" id="IPR009091">
    <property type="entry name" value="RCC1/BLIP-II"/>
</dbReference>
<dbReference type="NCBIfam" id="NF041770">
    <property type="entry name" value="CFI_box_CTERM"/>
    <property type="match status" value="1"/>
</dbReference>
<evidence type="ECO:0000256" key="1">
    <source>
        <dbReference type="SAM" id="MobiDB-lite"/>
    </source>
</evidence>
<dbReference type="AlphaFoldDB" id="A0A1A9GPW5"/>
<evidence type="ECO:0000313" key="3">
    <source>
        <dbReference type="Proteomes" id="UP000077868"/>
    </source>
</evidence>
<dbReference type="PANTHER" id="PTHR45982:SF1">
    <property type="entry name" value="REGULATOR OF CHROMOSOME CONDENSATION"/>
    <property type="match status" value="1"/>
</dbReference>
<organism evidence="2 3">
    <name type="scientific">Nocardioides dokdonensis FR1436</name>
    <dbReference type="NCBI Taxonomy" id="1300347"/>
    <lineage>
        <taxon>Bacteria</taxon>
        <taxon>Bacillati</taxon>
        <taxon>Actinomycetota</taxon>
        <taxon>Actinomycetes</taxon>
        <taxon>Propionibacteriales</taxon>
        <taxon>Nocardioidaceae</taxon>
        <taxon>Nocardioides</taxon>
    </lineage>
</organism>
<dbReference type="PROSITE" id="PS50012">
    <property type="entry name" value="RCC1_3"/>
    <property type="match status" value="4"/>
</dbReference>
<accession>A0A1A9GPW5</accession>
<dbReference type="SUPFAM" id="SSF50985">
    <property type="entry name" value="RCC1/BLIP-II"/>
    <property type="match status" value="1"/>
</dbReference>
<dbReference type="PATRIC" id="fig|1300347.3.peg.3107"/>
<dbReference type="PRINTS" id="PR00633">
    <property type="entry name" value="RCCNDNSATION"/>
</dbReference>
<proteinExistence type="predicted"/>
<dbReference type="Gene3D" id="2.130.10.30">
    <property type="entry name" value="Regulator of chromosome condensation 1/beta-lactamase-inhibitor protein II"/>
    <property type="match status" value="2"/>
</dbReference>
<dbReference type="Pfam" id="PF00415">
    <property type="entry name" value="RCC1"/>
    <property type="match status" value="3"/>
</dbReference>
<dbReference type="PANTHER" id="PTHR45982">
    <property type="entry name" value="REGULATOR OF CHROMOSOME CONDENSATION"/>
    <property type="match status" value="1"/>
</dbReference>
<reference evidence="2 3" key="1">
    <citation type="submission" date="2016-03" db="EMBL/GenBank/DDBJ databases">
        <title>Complete genome sequence of a soil Actinobacterium, Nocardioides dokdonensis FR1436.</title>
        <authorList>
            <person name="Kwon S.-K."/>
            <person name="Kim K."/>
            <person name="Kim J.F."/>
        </authorList>
    </citation>
    <scope>NUCLEOTIDE SEQUENCE [LARGE SCALE GENOMIC DNA]</scope>
    <source>
        <strain evidence="2 3">FR1436</strain>
    </source>
</reference>
<evidence type="ECO:0000313" key="2">
    <source>
        <dbReference type="EMBL" id="ANH39521.1"/>
    </source>
</evidence>
<gene>
    <name evidence="2" type="ORF">I601_3114</name>
</gene>
<dbReference type="EMBL" id="CP015079">
    <property type="protein sequence ID" value="ANH39521.1"/>
    <property type="molecule type" value="Genomic_DNA"/>
</dbReference>
<name>A0A1A9GPW5_9ACTN</name>
<feature type="compositionally biased region" description="Polar residues" evidence="1">
    <location>
        <begin position="220"/>
        <end position="231"/>
    </location>
</feature>
<sequence>MPVAALNDATAICTEYDWGCALKADGTVWTWGHNMFAQLGDGTTDDRPKPARISGISDVIAIATDSSTGYAVKADGTVWTWGSNAVVPHVGVGPDIYNFKPRKIEGLSRVAALSVRSDVLFAMRSDGTVWAWGNERTWGPGDNGYWQFGIGELVGILRSPVPVPGLTDVVELLQEEYTAYALRSDGSVWVWGQHGFGTWNTWALGETETQSGHRPWNGASAETSPAPSQSVPTRVEGLTEVKALATMWVYDREEQHHEGVSVFALRADGTVSAWGRNDYGQLGDGTLEDRWNPVDVVGLDQAIALVAVYQSVYALKKDGTVWAWGENRRGRLGDGTSIDRNTPVQVQGLTNVRSIHPYRGKNGGLLAIKGDGTLWTCGSLADIGLASAEPTPSDRASRVDAVANVTRVLADGPAYLLANGTPPVRVAQQSNPREGCFIATAIYGDYDAPAVMTLRRFRDESLASSAAGRAFTRFYYRISPRLAGRFERDSILSRLGKRLLDIVVVKLEAARAPNPGDRG</sequence>
<keyword evidence="3" id="KW-1185">Reference proteome</keyword>
<dbReference type="KEGG" id="ndk:I601_3114"/>
<dbReference type="GO" id="GO:0005737">
    <property type="term" value="C:cytoplasm"/>
    <property type="evidence" value="ECO:0007669"/>
    <property type="project" value="TreeGrafter"/>
</dbReference>
<dbReference type="InterPro" id="IPR000408">
    <property type="entry name" value="Reg_chr_condens"/>
</dbReference>
<dbReference type="STRING" id="1300347.I601_3114"/>
<dbReference type="InterPro" id="IPR051553">
    <property type="entry name" value="Ran_GTPase-activating"/>
</dbReference>
<dbReference type="Proteomes" id="UP000077868">
    <property type="component" value="Chromosome"/>
</dbReference>
<feature type="region of interest" description="Disordered" evidence="1">
    <location>
        <begin position="208"/>
        <end position="231"/>
    </location>
</feature>
<protein>
    <submittedName>
        <fullName evidence="2">Regulator of chromosome condensation (RCC1) repeat protein</fullName>
    </submittedName>
</protein>